<proteinExistence type="predicted"/>
<accession>A0A937UQH8</accession>
<dbReference type="Proteomes" id="UP000604475">
    <property type="component" value="Unassembled WGS sequence"/>
</dbReference>
<feature type="domain" description="HTH cro/C1-type" evidence="1">
    <location>
        <begin position="19"/>
        <end position="74"/>
    </location>
</feature>
<dbReference type="Gene3D" id="1.10.260.40">
    <property type="entry name" value="lambda repressor-like DNA-binding domains"/>
    <property type="match status" value="1"/>
</dbReference>
<dbReference type="Pfam" id="PF19054">
    <property type="entry name" value="DUF5753"/>
    <property type="match status" value="1"/>
</dbReference>
<dbReference type="AlphaFoldDB" id="A0A937UQH8"/>
<dbReference type="EMBL" id="JAEACQ010000242">
    <property type="protein sequence ID" value="MBL7630103.1"/>
    <property type="molecule type" value="Genomic_DNA"/>
</dbReference>
<gene>
    <name evidence="2" type="ORF">I7412_23620</name>
</gene>
<keyword evidence="3" id="KW-1185">Reference proteome</keyword>
<protein>
    <submittedName>
        <fullName evidence="2">Helix-turn-helix domain-containing protein</fullName>
    </submittedName>
</protein>
<comment type="caution">
    <text evidence="2">The sequence shown here is derived from an EMBL/GenBank/DDBJ whole genome shotgun (WGS) entry which is preliminary data.</text>
</comment>
<dbReference type="InterPro" id="IPR010982">
    <property type="entry name" value="Lambda_DNA-bd_dom_sf"/>
</dbReference>
<dbReference type="SUPFAM" id="SSF47413">
    <property type="entry name" value="lambda repressor-like DNA-binding domains"/>
    <property type="match status" value="1"/>
</dbReference>
<dbReference type="SMART" id="SM00530">
    <property type="entry name" value="HTH_XRE"/>
    <property type="match status" value="1"/>
</dbReference>
<dbReference type="Pfam" id="PF13560">
    <property type="entry name" value="HTH_31"/>
    <property type="match status" value="1"/>
</dbReference>
<reference evidence="2" key="1">
    <citation type="submission" date="2020-12" db="EMBL/GenBank/DDBJ databases">
        <title>Genomic characterization of non-nitrogen-fixing Frankia strains.</title>
        <authorList>
            <person name="Carlos-Shanley C."/>
            <person name="Guerra T."/>
            <person name="Hahn D."/>
        </authorList>
    </citation>
    <scope>NUCLEOTIDE SEQUENCE</scope>
    <source>
        <strain evidence="2">CN6</strain>
    </source>
</reference>
<dbReference type="RefSeq" id="WP_202999497.1">
    <property type="nucleotide sequence ID" value="NZ_JADWYU010000085.1"/>
</dbReference>
<sequence length="286" mass="32264">MTVPAGSGPTVRRILLGSQLRRLRERKGISREDAGYHIRASESKISRLELGRVGFKKRDVEDLLTLYDVTDETERAQVLTLAREANRQGWWQPYADVLPHWFQPYIDLEESASLIRAYELQFVPGLLQTEDYARAVMSSRPGVPPDVVDGRVDVRMQRQKVLARPDPPRLWVVVDEAAVRRQIGGPKVARAQIRHLLDLTDQPWLTLQVTPFTVGGHAADGGAFTILRFPDPDLTDIVYLERLTGAAYLDKREDVDQYTIAMTQLSIDSSTPAKTIEMLHKIAATL</sequence>
<dbReference type="InterPro" id="IPR043917">
    <property type="entry name" value="DUF5753"/>
</dbReference>
<evidence type="ECO:0000313" key="3">
    <source>
        <dbReference type="Proteomes" id="UP000604475"/>
    </source>
</evidence>
<dbReference type="GO" id="GO:0003677">
    <property type="term" value="F:DNA binding"/>
    <property type="evidence" value="ECO:0007669"/>
    <property type="project" value="InterPro"/>
</dbReference>
<name>A0A937UQH8_9ACTN</name>
<evidence type="ECO:0000313" key="2">
    <source>
        <dbReference type="EMBL" id="MBL7630103.1"/>
    </source>
</evidence>
<organism evidence="2 3">
    <name type="scientific">Frankia nepalensis</name>
    <dbReference type="NCBI Taxonomy" id="1836974"/>
    <lineage>
        <taxon>Bacteria</taxon>
        <taxon>Bacillati</taxon>
        <taxon>Actinomycetota</taxon>
        <taxon>Actinomycetes</taxon>
        <taxon>Frankiales</taxon>
        <taxon>Frankiaceae</taxon>
        <taxon>Frankia</taxon>
    </lineage>
</organism>
<evidence type="ECO:0000259" key="1">
    <source>
        <dbReference type="SMART" id="SM00530"/>
    </source>
</evidence>
<dbReference type="CDD" id="cd00093">
    <property type="entry name" value="HTH_XRE"/>
    <property type="match status" value="1"/>
</dbReference>
<dbReference type="InterPro" id="IPR001387">
    <property type="entry name" value="Cro/C1-type_HTH"/>
</dbReference>